<name>A0A8J3EGE0_9RHOB</name>
<reference evidence="2" key="2">
    <citation type="submission" date="2020-09" db="EMBL/GenBank/DDBJ databases">
        <authorList>
            <person name="Sun Q."/>
            <person name="Zhou Y."/>
        </authorList>
    </citation>
    <scope>NUCLEOTIDE SEQUENCE</scope>
    <source>
        <strain evidence="2">CGMCC 1.15762</strain>
    </source>
</reference>
<keyword evidence="3" id="KW-1185">Reference proteome</keyword>
<dbReference type="Proteomes" id="UP000617145">
    <property type="component" value="Unassembled WGS sequence"/>
</dbReference>
<dbReference type="AlphaFoldDB" id="A0A8J3EGE0"/>
<evidence type="ECO:0000256" key="1">
    <source>
        <dbReference type="SAM" id="MobiDB-lite"/>
    </source>
</evidence>
<gene>
    <name evidence="2" type="ORF">GCM10011415_25520</name>
</gene>
<accession>A0A8J3EGE0</accession>
<sequence>MKSFDSALQNLPDGREDTFSVSVFSFYIISLSGVLRSIPERATERGISCEAPPARTGGAEQEELCRQAYNWPEKARIAPPAGHRPANSISSEAKSAVPPASLKASKCDALADLIQA</sequence>
<dbReference type="EMBL" id="BMJV01000005">
    <property type="protein sequence ID" value="GGG75788.1"/>
    <property type="molecule type" value="Genomic_DNA"/>
</dbReference>
<evidence type="ECO:0000313" key="3">
    <source>
        <dbReference type="Proteomes" id="UP000617145"/>
    </source>
</evidence>
<feature type="region of interest" description="Disordered" evidence="1">
    <location>
        <begin position="77"/>
        <end position="103"/>
    </location>
</feature>
<organism evidence="2 3">
    <name type="scientific">Salipiger pallidus</name>
    <dbReference type="NCBI Taxonomy" id="1775170"/>
    <lineage>
        <taxon>Bacteria</taxon>
        <taxon>Pseudomonadati</taxon>
        <taxon>Pseudomonadota</taxon>
        <taxon>Alphaproteobacteria</taxon>
        <taxon>Rhodobacterales</taxon>
        <taxon>Roseobacteraceae</taxon>
        <taxon>Salipiger</taxon>
    </lineage>
</organism>
<protein>
    <submittedName>
        <fullName evidence="2">Uncharacterized protein</fullName>
    </submittedName>
</protein>
<comment type="caution">
    <text evidence="2">The sequence shown here is derived from an EMBL/GenBank/DDBJ whole genome shotgun (WGS) entry which is preliminary data.</text>
</comment>
<proteinExistence type="predicted"/>
<evidence type="ECO:0000313" key="2">
    <source>
        <dbReference type="EMBL" id="GGG75788.1"/>
    </source>
</evidence>
<dbReference type="RefSeq" id="WP_188790612.1">
    <property type="nucleotide sequence ID" value="NZ_BMJV01000005.1"/>
</dbReference>
<reference evidence="2" key="1">
    <citation type="journal article" date="2014" name="Int. J. Syst. Evol. Microbiol.">
        <title>Complete genome sequence of Corynebacterium casei LMG S-19264T (=DSM 44701T), isolated from a smear-ripened cheese.</title>
        <authorList>
            <consortium name="US DOE Joint Genome Institute (JGI-PGF)"/>
            <person name="Walter F."/>
            <person name="Albersmeier A."/>
            <person name="Kalinowski J."/>
            <person name="Ruckert C."/>
        </authorList>
    </citation>
    <scope>NUCLEOTIDE SEQUENCE</scope>
    <source>
        <strain evidence="2">CGMCC 1.15762</strain>
    </source>
</reference>